<comment type="caution">
    <text evidence="4">The sequence shown here is derived from an EMBL/GenBank/DDBJ whole genome shotgun (WGS) entry which is preliminary data.</text>
</comment>
<dbReference type="OrthoDB" id="71307at2759"/>
<feature type="compositionally biased region" description="Low complexity" evidence="1">
    <location>
        <begin position="547"/>
        <end position="558"/>
    </location>
</feature>
<feature type="compositionally biased region" description="Basic and acidic residues" evidence="1">
    <location>
        <begin position="326"/>
        <end position="340"/>
    </location>
</feature>
<dbReference type="STRING" id="90262.A0A1X2ILK8"/>
<dbReference type="InterPro" id="IPR013783">
    <property type="entry name" value="Ig-like_fold"/>
</dbReference>
<reference evidence="4 5" key="1">
    <citation type="submission" date="2016-07" db="EMBL/GenBank/DDBJ databases">
        <title>Pervasive Adenine N6-methylation of Active Genes in Fungi.</title>
        <authorList>
            <consortium name="DOE Joint Genome Institute"/>
            <person name="Mondo S.J."/>
            <person name="Dannebaum R.O."/>
            <person name="Kuo R.C."/>
            <person name="Labutti K."/>
            <person name="Haridas S."/>
            <person name="Kuo A."/>
            <person name="Salamov A."/>
            <person name="Ahrendt S.R."/>
            <person name="Lipzen A."/>
            <person name="Sullivan W."/>
            <person name="Andreopoulos W.B."/>
            <person name="Clum A."/>
            <person name="Lindquist E."/>
            <person name="Daum C."/>
            <person name="Ramamoorthy G.K."/>
            <person name="Gryganskyi A."/>
            <person name="Culley D."/>
            <person name="Magnuson J.K."/>
            <person name="James T.Y."/>
            <person name="O'Malley M.A."/>
            <person name="Stajich J.E."/>
            <person name="Spatafora J.W."/>
            <person name="Visel A."/>
            <person name="Grigoriev I.V."/>
        </authorList>
    </citation>
    <scope>NUCLEOTIDE SEQUENCE [LARGE SCALE GENOMIC DNA]</scope>
    <source>
        <strain evidence="4 5">NRRL 1336</strain>
    </source>
</reference>
<dbReference type="SUPFAM" id="SSF81296">
    <property type="entry name" value="E set domains"/>
    <property type="match status" value="1"/>
</dbReference>
<evidence type="ECO:0000259" key="3">
    <source>
        <dbReference type="Pfam" id="PF25603"/>
    </source>
</evidence>
<dbReference type="Pfam" id="PF01833">
    <property type="entry name" value="TIG"/>
    <property type="match status" value="1"/>
</dbReference>
<feature type="compositionally biased region" description="Low complexity" evidence="1">
    <location>
        <begin position="18"/>
        <end position="30"/>
    </location>
</feature>
<sequence>MSEPNQPIDSSIHDEDTSNSSNTMSNNNNNQGLSMRPAQQNPFQFDLSFLPKLDQLLPENPLFFMQQQHQQQQQQLQDQAMKDVNNVSSIAESSTGAHPSHALMPSFDQAASNGSEANQSIWSGFNNFFSNVAHNPFPQSIPNLAKNVSEYFSNYQIFSSVNHQSGTNPQDPSQIQGSVPGIKYESLVDGSFKPPGMNSSGMQIRVLGVPQTGAKSRVETQIKICIQLVTDDGDKAQQWSHLKLPEHMVAKDKLKKQQQITVNTDNNGSITSVNGLENTTLPVKADKMLFLSARVICASDPSRKVVTCLGCIQRERKRSQRRKENKVKTETDDGEKRLEDEQSLALEEQKILLFNCSEIVDFSSGDTILPTRITCYCRHHNERLGFCIYFEMQDHTGKPVATGMSPPIMITDDHKSSKIKAGRKRPRTDLDKPISAQAILSAGSFPFASNTPPPHPSNNGNTVSPTSSSSNTSPSSNTQSFLPFNTFTDTQFNNANHSIPHHHNPKMAVTSSSPNGTSLINHYQQIKSEPSHMQLDQNLLNTMATAVTPTSNNSNSTENSKHHHATTPTSQGKVAMVERPQMQRMIPSEGPMDGGIEVTILGSGFRPGLTCMFGDIAATNTHYWSPNTLVCILPPAIEPGAVVVSFKEYPVVPDSQDLTLFTYCNENDRALMELALQVVGLKMTGKVEDARDIAMRIVEGNGNHGVVNSTNSSSSRQRQQPDQQQQQISSVESPLSSLLSTQQQQLSATLRSLPSVDVFKQLLDDRSPSQNKLCFDWPLLQMLESPGPWSE</sequence>
<dbReference type="EMBL" id="MCGE01000008">
    <property type="protein sequence ID" value="ORZ18665.1"/>
    <property type="molecule type" value="Genomic_DNA"/>
</dbReference>
<feature type="region of interest" description="Disordered" evidence="1">
    <location>
        <begin position="1"/>
        <end position="37"/>
    </location>
</feature>
<dbReference type="InterPro" id="IPR002909">
    <property type="entry name" value="IPT_dom"/>
</dbReference>
<gene>
    <name evidence="4" type="ORF">BCR42DRAFT_372204</name>
</gene>
<feature type="region of interest" description="Disordered" evidence="1">
    <location>
        <begin position="547"/>
        <end position="573"/>
    </location>
</feature>
<evidence type="ECO:0000259" key="2">
    <source>
        <dbReference type="Pfam" id="PF01833"/>
    </source>
</evidence>
<feature type="region of interest" description="Disordered" evidence="1">
    <location>
        <begin position="319"/>
        <end position="341"/>
    </location>
</feature>
<dbReference type="InterPro" id="IPR057962">
    <property type="entry name" value="SPT23_MGA2_DBD"/>
</dbReference>
<keyword evidence="5" id="KW-1185">Reference proteome</keyword>
<dbReference type="Proteomes" id="UP000193560">
    <property type="component" value="Unassembled WGS sequence"/>
</dbReference>
<feature type="compositionally biased region" description="Basic residues" evidence="1">
    <location>
        <begin position="417"/>
        <end position="426"/>
    </location>
</feature>
<name>A0A1X2ILK8_9FUNG</name>
<dbReference type="CDD" id="cd00102">
    <property type="entry name" value="IPT"/>
    <property type="match status" value="1"/>
</dbReference>
<feature type="compositionally biased region" description="Polar residues" evidence="1">
    <location>
        <begin position="481"/>
        <end position="497"/>
    </location>
</feature>
<dbReference type="Gene3D" id="2.60.40.10">
    <property type="entry name" value="Immunoglobulins"/>
    <property type="match status" value="1"/>
</dbReference>
<evidence type="ECO:0000256" key="1">
    <source>
        <dbReference type="SAM" id="MobiDB-lite"/>
    </source>
</evidence>
<evidence type="ECO:0000313" key="4">
    <source>
        <dbReference type="EMBL" id="ORZ18665.1"/>
    </source>
</evidence>
<feature type="compositionally biased region" description="Low complexity" evidence="1">
    <location>
        <begin position="709"/>
        <end position="734"/>
    </location>
</feature>
<feature type="compositionally biased region" description="Low complexity" evidence="1">
    <location>
        <begin position="457"/>
        <end position="480"/>
    </location>
</feature>
<dbReference type="InterPro" id="IPR014756">
    <property type="entry name" value="Ig_E-set"/>
</dbReference>
<evidence type="ECO:0000313" key="5">
    <source>
        <dbReference type="Proteomes" id="UP000193560"/>
    </source>
</evidence>
<feature type="region of interest" description="Disordered" evidence="1">
    <location>
        <begin position="408"/>
        <end position="519"/>
    </location>
</feature>
<organism evidence="4 5">
    <name type="scientific">Absidia repens</name>
    <dbReference type="NCBI Taxonomy" id="90262"/>
    <lineage>
        <taxon>Eukaryota</taxon>
        <taxon>Fungi</taxon>
        <taxon>Fungi incertae sedis</taxon>
        <taxon>Mucoromycota</taxon>
        <taxon>Mucoromycotina</taxon>
        <taxon>Mucoromycetes</taxon>
        <taxon>Mucorales</taxon>
        <taxon>Cunninghamellaceae</taxon>
        <taxon>Absidia</taxon>
    </lineage>
</organism>
<protein>
    <submittedName>
        <fullName evidence="4">Uncharacterized protein</fullName>
    </submittedName>
</protein>
<feature type="region of interest" description="Disordered" evidence="1">
    <location>
        <begin position="704"/>
        <end position="734"/>
    </location>
</feature>
<accession>A0A1X2ILK8</accession>
<proteinExistence type="predicted"/>
<dbReference type="Pfam" id="PF25603">
    <property type="entry name" value="SPT23_MGA2_DBD"/>
    <property type="match status" value="1"/>
</dbReference>
<feature type="compositionally biased region" description="Polar residues" evidence="1">
    <location>
        <begin position="509"/>
        <end position="519"/>
    </location>
</feature>
<feature type="domain" description="SPT23/MGA2-like DNA-binding" evidence="3">
    <location>
        <begin position="202"/>
        <end position="415"/>
    </location>
</feature>
<dbReference type="AlphaFoldDB" id="A0A1X2ILK8"/>
<feature type="domain" description="IPT/TIG" evidence="2">
    <location>
        <begin position="580"/>
        <end position="663"/>
    </location>
</feature>